<comment type="caution">
    <text evidence="1">The sequence shown here is derived from an EMBL/GenBank/DDBJ whole genome shotgun (WGS) entry which is preliminary data.</text>
</comment>
<dbReference type="Proteomes" id="UP000814033">
    <property type="component" value="Unassembled WGS sequence"/>
</dbReference>
<evidence type="ECO:0000313" key="1">
    <source>
        <dbReference type="EMBL" id="KAI0053143.1"/>
    </source>
</evidence>
<protein>
    <submittedName>
        <fullName evidence="1">Uncharacterized protein</fullName>
    </submittedName>
</protein>
<dbReference type="EMBL" id="MU275841">
    <property type="protein sequence ID" value="KAI0053143.1"/>
    <property type="molecule type" value="Genomic_DNA"/>
</dbReference>
<accession>A0ACB8S9H6</accession>
<keyword evidence="2" id="KW-1185">Reference proteome</keyword>
<organism evidence="1 2">
    <name type="scientific">Auriscalpium vulgare</name>
    <dbReference type="NCBI Taxonomy" id="40419"/>
    <lineage>
        <taxon>Eukaryota</taxon>
        <taxon>Fungi</taxon>
        <taxon>Dikarya</taxon>
        <taxon>Basidiomycota</taxon>
        <taxon>Agaricomycotina</taxon>
        <taxon>Agaricomycetes</taxon>
        <taxon>Russulales</taxon>
        <taxon>Auriscalpiaceae</taxon>
        <taxon>Auriscalpium</taxon>
    </lineage>
</organism>
<reference evidence="1" key="2">
    <citation type="journal article" date="2022" name="New Phytol.">
        <title>Evolutionary transition to the ectomycorrhizal habit in the genomes of a hyperdiverse lineage of mushroom-forming fungi.</title>
        <authorList>
            <person name="Looney B."/>
            <person name="Miyauchi S."/>
            <person name="Morin E."/>
            <person name="Drula E."/>
            <person name="Courty P.E."/>
            <person name="Kohler A."/>
            <person name="Kuo A."/>
            <person name="LaButti K."/>
            <person name="Pangilinan J."/>
            <person name="Lipzen A."/>
            <person name="Riley R."/>
            <person name="Andreopoulos W."/>
            <person name="He G."/>
            <person name="Johnson J."/>
            <person name="Nolan M."/>
            <person name="Tritt A."/>
            <person name="Barry K.W."/>
            <person name="Grigoriev I.V."/>
            <person name="Nagy L.G."/>
            <person name="Hibbett D."/>
            <person name="Henrissat B."/>
            <person name="Matheny P.B."/>
            <person name="Labbe J."/>
            <person name="Martin F.M."/>
        </authorList>
    </citation>
    <scope>NUCLEOTIDE SEQUENCE</scope>
    <source>
        <strain evidence="1">FP105234-sp</strain>
    </source>
</reference>
<evidence type="ECO:0000313" key="2">
    <source>
        <dbReference type="Proteomes" id="UP000814033"/>
    </source>
</evidence>
<gene>
    <name evidence="1" type="ORF">FA95DRAFT_1552636</name>
</gene>
<sequence length="75" mass="8284">MFAVTSTLCHGSRSSRRPLHLLSAVLLATLMSILRAERAGSAPWPCPYCYPPLAGGRRRMAVATYHECLQLLRVT</sequence>
<reference evidence="1" key="1">
    <citation type="submission" date="2021-02" db="EMBL/GenBank/DDBJ databases">
        <authorList>
            <consortium name="DOE Joint Genome Institute"/>
            <person name="Ahrendt S."/>
            <person name="Looney B.P."/>
            <person name="Miyauchi S."/>
            <person name="Morin E."/>
            <person name="Drula E."/>
            <person name="Courty P.E."/>
            <person name="Chicoki N."/>
            <person name="Fauchery L."/>
            <person name="Kohler A."/>
            <person name="Kuo A."/>
            <person name="Labutti K."/>
            <person name="Pangilinan J."/>
            <person name="Lipzen A."/>
            <person name="Riley R."/>
            <person name="Andreopoulos W."/>
            <person name="He G."/>
            <person name="Johnson J."/>
            <person name="Barry K.W."/>
            <person name="Grigoriev I.V."/>
            <person name="Nagy L."/>
            <person name="Hibbett D."/>
            <person name="Henrissat B."/>
            <person name="Matheny P.B."/>
            <person name="Labbe J."/>
            <person name="Martin F."/>
        </authorList>
    </citation>
    <scope>NUCLEOTIDE SEQUENCE</scope>
    <source>
        <strain evidence="1">FP105234-sp</strain>
    </source>
</reference>
<name>A0ACB8S9H6_9AGAM</name>
<proteinExistence type="predicted"/>